<evidence type="ECO:0000259" key="1">
    <source>
        <dbReference type="Pfam" id="PF07475"/>
    </source>
</evidence>
<dbReference type="EMBL" id="MLCB01000064">
    <property type="protein sequence ID" value="OJI95039.1"/>
    <property type="molecule type" value="Genomic_DNA"/>
</dbReference>
<dbReference type="CDD" id="cd01918">
    <property type="entry name" value="HprK_C"/>
    <property type="match status" value="1"/>
</dbReference>
<dbReference type="SUPFAM" id="SSF53795">
    <property type="entry name" value="PEP carboxykinase-like"/>
    <property type="match status" value="1"/>
</dbReference>
<dbReference type="GO" id="GO:0000155">
    <property type="term" value="F:phosphorelay sensor kinase activity"/>
    <property type="evidence" value="ECO:0007669"/>
    <property type="project" value="InterPro"/>
</dbReference>
<keyword evidence="3" id="KW-1185">Reference proteome</keyword>
<name>A0A1L9P0I0_9RHOB</name>
<dbReference type="GO" id="GO:0006109">
    <property type="term" value="P:regulation of carbohydrate metabolic process"/>
    <property type="evidence" value="ECO:0007669"/>
    <property type="project" value="InterPro"/>
</dbReference>
<protein>
    <submittedName>
        <fullName evidence="2">HPr kinase/phosphorylase</fullName>
        <ecNumber evidence="2">2.7.11.-</ecNumber>
        <ecNumber evidence="2">2.7.4.-</ecNumber>
    </submittedName>
</protein>
<dbReference type="RefSeq" id="WP_072629407.1">
    <property type="nucleotide sequence ID" value="NZ_MLCB01000064.1"/>
</dbReference>
<dbReference type="STRING" id="696762.PFRI_07480"/>
<evidence type="ECO:0000313" key="3">
    <source>
        <dbReference type="Proteomes" id="UP000184514"/>
    </source>
</evidence>
<dbReference type="EC" id="2.7.4.-" evidence="2"/>
<dbReference type="Pfam" id="PF07475">
    <property type="entry name" value="Hpr_kinase_C"/>
    <property type="match status" value="1"/>
</dbReference>
<feature type="domain" description="HPr kinase/phosphorylase C-terminal" evidence="1">
    <location>
        <begin position="6"/>
        <end position="81"/>
    </location>
</feature>
<accession>A0A1L9P0I0</accession>
<dbReference type="Gene3D" id="3.40.50.300">
    <property type="entry name" value="P-loop containing nucleotide triphosphate hydrolases"/>
    <property type="match status" value="1"/>
</dbReference>
<comment type="caution">
    <text evidence="2">The sequence shown here is derived from an EMBL/GenBank/DDBJ whole genome shotgun (WGS) entry which is preliminary data.</text>
</comment>
<dbReference type="GO" id="GO:0005524">
    <property type="term" value="F:ATP binding"/>
    <property type="evidence" value="ECO:0007669"/>
    <property type="project" value="InterPro"/>
</dbReference>
<dbReference type="Proteomes" id="UP000184514">
    <property type="component" value="Unassembled WGS sequence"/>
</dbReference>
<dbReference type="AlphaFoldDB" id="A0A1L9P0I0"/>
<proteinExistence type="predicted"/>
<dbReference type="InterPro" id="IPR027417">
    <property type="entry name" value="P-loop_NTPase"/>
</dbReference>
<keyword evidence="2" id="KW-0418">Kinase</keyword>
<reference evidence="2 3" key="1">
    <citation type="submission" date="2016-10" db="EMBL/GenBank/DDBJ databases">
        <title>Genome sequence of Planktotalea frisia SH6-1.</title>
        <authorList>
            <person name="Poehlein A."/>
            <person name="Bakenhus I."/>
            <person name="Voget S."/>
            <person name="Brinkhoff T."/>
            <person name="Simon M."/>
        </authorList>
    </citation>
    <scope>NUCLEOTIDE SEQUENCE [LARGE SCALE GENOMIC DNA]</scope>
    <source>
        <strain evidence="2 3">SH6-1</strain>
    </source>
</reference>
<dbReference type="InterPro" id="IPR011104">
    <property type="entry name" value="Hpr_kin/Pase_C"/>
</dbReference>
<dbReference type="EC" id="2.7.11.-" evidence="2"/>
<keyword evidence="2" id="KW-0808">Transferase</keyword>
<dbReference type="OrthoDB" id="8326226at2"/>
<organism evidence="2 3">
    <name type="scientific">Planktotalea frisia</name>
    <dbReference type="NCBI Taxonomy" id="696762"/>
    <lineage>
        <taxon>Bacteria</taxon>
        <taxon>Pseudomonadati</taxon>
        <taxon>Pseudomonadota</taxon>
        <taxon>Alphaproteobacteria</taxon>
        <taxon>Rhodobacterales</taxon>
        <taxon>Paracoccaceae</taxon>
        <taxon>Planktotalea</taxon>
    </lineage>
</organism>
<gene>
    <name evidence="2" type="primary">hprK</name>
    <name evidence="2" type="ORF">PFRI_07480</name>
</gene>
<evidence type="ECO:0000313" key="2">
    <source>
        <dbReference type="EMBL" id="OJI95039.1"/>
    </source>
</evidence>
<sequence length="144" mass="15563">MLDDAKIQHHATVVAWAGSGVMIIGKPGSGKTSLALHLMALGCDLVADDRTELHKQGDQLVARCPLAIQGQIEARGFGILQTPFIVNAVIVCVVDLDQTEQKRLPEHKTTTLCGVTLPFFHKADIGVLPFALLQYLKGSKLLRV</sequence>